<sequence length="122" mass="12838">MSILFSPTANPLTSPTSLPSDVGLNAEVTSVLPSITLRSPAAPVGLLTEITADPPLTMSGRLDTTIAVGTWTGESSELPPHPASDTDVSVNTINLTLKLFMSPSYETIYYLCFTPSMNLPLG</sequence>
<accession>A0A375CJB7</accession>
<comment type="caution">
    <text evidence="1">The sequence shown here is derived from an EMBL/GenBank/DDBJ whole genome shotgun (WGS) entry which is preliminary data.</text>
</comment>
<dbReference type="Proteomes" id="UP000257016">
    <property type="component" value="Unassembled WGS sequence"/>
</dbReference>
<organism evidence="1">
    <name type="scientific">Cupriavidus taiwanensis</name>
    <dbReference type="NCBI Taxonomy" id="164546"/>
    <lineage>
        <taxon>Bacteria</taxon>
        <taxon>Pseudomonadati</taxon>
        <taxon>Pseudomonadota</taxon>
        <taxon>Betaproteobacteria</taxon>
        <taxon>Burkholderiales</taxon>
        <taxon>Burkholderiaceae</taxon>
        <taxon>Cupriavidus</taxon>
    </lineage>
</organism>
<gene>
    <name evidence="1" type="ORF">CBM2586_B130533</name>
</gene>
<dbReference type="AlphaFoldDB" id="A0A375CJB7"/>
<evidence type="ECO:0000313" key="1">
    <source>
        <dbReference type="EMBL" id="SOY71813.1"/>
    </source>
</evidence>
<name>A0A375CJB7_9BURK</name>
<dbReference type="EMBL" id="OFSN01000019">
    <property type="protein sequence ID" value="SOY71813.1"/>
    <property type="molecule type" value="Genomic_DNA"/>
</dbReference>
<proteinExistence type="predicted"/>
<reference evidence="1" key="1">
    <citation type="submission" date="2018-01" db="EMBL/GenBank/DDBJ databases">
        <authorList>
            <person name="Clerissi C."/>
        </authorList>
    </citation>
    <scope>NUCLEOTIDE SEQUENCE</scope>
    <source>
        <strain evidence="1">Cupriavidus taiwanensis LMG 19430</strain>
    </source>
</reference>
<protein>
    <submittedName>
        <fullName evidence="1">Uncharacterized protein</fullName>
    </submittedName>
</protein>